<dbReference type="Pfam" id="PF05693">
    <property type="entry name" value="Glycogen_syn"/>
    <property type="match status" value="2"/>
</dbReference>
<keyword evidence="2 3" id="KW-0808">Transferase</keyword>
<dbReference type="EC" id="2.4.-.-" evidence="3"/>
<organism evidence="3 4">
    <name type="scientific">Hoylesella nanceiensis</name>
    <dbReference type="NCBI Taxonomy" id="425941"/>
    <lineage>
        <taxon>Bacteria</taxon>
        <taxon>Pseudomonadati</taxon>
        <taxon>Bacteroidota</taxon>
        <taxon>Bacteroidia</taxon>
        <taxon>Bacteroidales</taxon>
        <taxon>Prevotellaceae</taxon>
        <taxon>Hoylesella</taxon>
    </lineage>
</organism>
<evidence type="ECO:0000313" key="4">
    <source>
        <dbReference type="Proteomes" id="UP000788426"/>
    </source>
</evidence>
<evidence type="ECO:0000313" key="3">
    <source>
        <dbReference type="EMBL" id="MBW4768464.1"/>
    </source>
</evidence>
<reference evidence="3 4" key="1">
    <citation type="submission" date="2021-07" db="EMBL/GenBank/DDBJ databases">
        <title>Genomic diversity and antimicrobial resistance of Prevotella spp. isolated from chronic lung disease airways.</title>
        <authorList>
            <person name="Webb K.A."/>
            <person name="Olagoke O.S."/>
            <person name="Baird T."/>
            <person name="Neill J."/>
            <person name="Pham A."/>
            <person name="Wells T.J."/>
            <person name="Ramsay K.A."/>
            <person name="Bell S.C."/>
            <person name="Sarovich D.S."/>
            <person name="Price E.P."/>
        </authorList>
    </citation>
    <scope>NUCLEOTIDE SEQUENCE [LARGE SCALE GENOMIC DNA]</scope>
    <source>
        <strain evidence="3 4">SCHI0011.S.12</strain>
    </source>
</reference>
<evidence type="ECO:0000256" key="2">
    <source>
        <dbReference type="ARBA" id="ARBA00022679"/>
    </source>
</evidence>
<accession>A0ABS6YA65</accession>
<proteinExistence type="predicted"/>
<gene>
    <name evidence="3" type="ORF">KZO38_01600</name>
</gene>
<dbReference type="PANTHER" id="PTHR10176:SF3">
    <property type="entry name" value="GLYCOGEN [STARCH] SYNTHASE"/>
    <property type="match status" value="1"/>
</dbReference>
<name>A0ABS6YA65_9BACT</name>
<dbReference type="PANTHER" id="PTHR10176">
    <property type="entry name" value="GLYCOGEN SYNTHASE"/>
    <property type="match status" value="1"/>
</dbReference>
<dbReference type="Proteomes" id="UP000788426">
    <property type="component" value="Unassembled WGS sequence"/>
</dbReference>
<dbReference type="RefSeq" id="WP_219479268.1">
    <property type="nucleotide sequence ID" value="NZ_JAHXCT010000001.1"/>
</dbReference>
<keyword evidence="4" id="KW-1185">Reference proteome</keyword>
<comment type="caution">
    <text evidence="3">The sequence shown here is derived from an EMBL/GenBank/DDBJ whole genome shotgun (WGS) entry which is preliminary data.</text>
</comment>
<protein>
    <submittedName>
        <fullName evidence="3">Glycosyltransferase</fullName>
        <ecNumber evidence="3">2.4.-.-</ecNumber>
    </submittedName>
</protein>
<dbReference type="InterPro" id="IPR008631">
    <property type="entry name" value="Glycogen_synth"/>
</dbReference>
<dbReference type="GO" id="GO:0016757">
    <property type="term" value="F:glycosyltransferase activity"/>
    <property type="evidence" value="ECO:0007669"/>
    <property type="project" value="UniProtKB-KW"/>
</dbReference>
<keyword evidence="1 3" id="KW-0328">Glycosyltransferase</keyword>
<sequence>MAEKLVPNYIFESSWEVCNKVGGIYTVLSTRAKTLQERFKDHLIFIGPDCWKEDECPYFTEDKKLFKDWKKQLPEDLSLKIGRWNIPGNPIAILVDFSTFYKDKDKIYTEIWENFGVDSLHAYGDYDEASMFSYAAARVVESFYHYYIKENQKVIYQGNEWMTCMGLLYLRLHLPQIATIFTTHATSIGRSIAGNNKPLYQYLEAYNGNQMADELNMQSKHSIERQTAHNVDCFTTVSDITALECKELLDRDVDVVLPNGFEDDFVPKGSSFTSKRKKARETLLRVANALTGKNFSNDALLVSTSGRYEFRNKGIDVFVEAINKLRFDSNLKKEVIAFIEVPAWVHSARKDLAERLAKPTTYTTPLEQPYITHWLNQMNNDNVLNMLHSFGFHNKQEENVTIIFIPSYLNGNDGILNMSYYDLILGNDLCVYPSYYEPWGYTPLEAIAFKVPCITTNLAGFGLWAEGLKGFENDIISGVKVINRTDYNYWDVAEEIKNTIIKYSTLNDEDIKKARNNAYKISKKALWNKFIAYYDTAYAKALRKAIERN</sequence>
<dbReference type="EMBL" id="JAHXCT010000001">
    <property type="protein sequence ID" value="MBW4768464.1"/>
    <property type="molecule type" value="Genomic_DNA"/>
</dbReference>
<evidence type="ECO:0000256" key="1">
    <source>
        <dbReference type="ARBA" id="ARBA00022676"/>
    </source>
</evidence>